<reference evidence="3" key="1">
    <citation type="journal article" date="2023" name="bioRxiv">
        <title>Complete genome of the Medicago anthracnose fungus, Colletotrichum destructivum, reveals a mini-chromosome-like region within a core chromosome.</title>
        <authorList>
            <person name="Lapalu N."/>
            <person name="Simon A."/>
            <person name="Lu A."/>
            <person name="Plaumann P.-L."/>
            <person name="Amselem J."/>
            <person name="Pigne S."/>
            <person name="Auger A."/>
            <person name="Koch C."/>
            <person name="Dallery J.-F."/>
            <person name="O'Connell R.J."/>
        </authorList>
    </citation>
    <scope>NUCLEOTIDE SEQUENCE [LARGE SCALE GENOMIC DNA]</scope>
    <source>
        <strain evidence="3">CBS 520.97</strain>
    </source>
</reference>
<evidence type="ECO:0000256" key="1">
    <source>
        <dbReference type="SAM" id="Phobius"/>
    </source>
</evidence>
<dbReference type="GeneID" id="87939647"/>
<sequence>MYFRCRLYFFLFFFPFLMLSLFIYSLFFLLLSFFFGCSTCQRGEGEGGVAANVGSCTVLGPVGCTRLAGHPGHPKSSFRSGTSGRERESVISICFCFCLYFYFLFLPLPPPIESLLVLSF</sequence>
<protein>
    <recommendedName>
        <fullName evidence="4">Secreted protein</fullName>
    </recommendedName>
</protein>
<accession>A0AAX4I463</accession>
<gene>
    <name evidence="2" type="ORF">CDEST_03144</name>
</gene>
<organism evidence="2 3">
    <name type="scientific">Colletotrichum destructivum</name>
    <dbReference type="NCBI Taxonomy" id="34406"/>
    <lineage>
        <taxon>Eukaryota</taxon>
        <taxon>Fungi</taxon>
        <taxon>Dikarya</taxon>
        <taxon>Ascomycota</taxon>
        <taxon>Pezizomycotina</taxon>
        <taxon>Sordariomycetes</taxon>
        <taxon>Hypocreomycetidae</taxon>
        <taxon>Glomerellales</taxon>
        <taxon>Glomerellaceae</taxon>
        <taxon>Colletotrichum</taxon>
        <taxon>Colletotrichum destructivum species complex</taxon>
    </lineage>
</organism>
<evidence type="ECO:0000313" key="2">
    <source>
        <dbReference type="EMBL" id="WQF78130.1"/>
    </source>
</evidence>
<feature type="transmembrane region" description="Helical" evidence="1">
    <location>
        <begin position="90"/>
        <end position="108"/>
    </location>
</feature>
<proteinExistence type="predicted"/>
<keyword evidence="1" id="KW-0472">Membrane</keyword>
<feature type="transmembrane region" description="Helical" evidence="1">
    <location>
        <begin position="7"/>
        <end position="35"/>
    </location>
</feature>
<dbReference type="AlphaFoldDB" id="A0AAX4I463"/>
<evidence type="ECO:0000313" key="3">
    <source>
        <dbReference type="Proteomes" id="UP001322277"/>
    </source>
</evidence>
<dbReference type="EMBL" id="CP137306">
    <property type="protein sequence ID" value="WQF78130.1"/>
    <property type="molecule type" value="Genomic_DNA"/>
</dbReference>
<feature type="transmembrane region" description="Helical" evidence="1">
    <location>
        <begin position="47"/>
        <end position="69"/>
    </location>
</feature>
<dbReference type="RefSeq" id="XP_062775354.1">
    <property type="nucleotide sequence ID" value="XM_062919303.1"/>
</dbReference>
<evidence type="ECO:0008006" key="4">
    <source>
        <dbReference type="Google" id="ProtNLM"/>
    </source>
</evidence>
<name>A0AAX4I463_9PEZI</name>
<keyword evidence="3" id="KW-1185">Reference proteome</keyword>
<keyword evidence="1" id="KW-0812">Transmembrane</keyword>
<dbReference type="Proteomes" id="UP001322277">
    <property type="component" value="Chromosome 2"/>
</dbReference>
<dbReference type="KEGG" id="cdet:87939647"/>
<keyword evidence="1" id="KW-1133">Transmembrane helix</keyword>